<evidence type="ECO:0000259" key="2">
    <source>
        <dbReference type="Pfam" id="PF24359"/>
    </source>
</evidence>
<sequence length="461" mass="52012">MVEETPPVEVPREDAEPKFDAQFLQSLHSTLVAEGGAGCHVSDLIKNYKIDWSKDLKMEARKRGYTTVLDMLKDMPKEVKVVDDHVSMIKKEETKSTVHLVDNKDVKSFNKKKDPPRPVSNYRDLFSRSKPLIAQPRTGYFTAGGSSKNAGNAPRRMPFQRSVNDLPVNGSNTFGRRSSTAQSNSNSHGFRPNMFGKMQQQRRENLPAHQVHNELDPSKQTRPSGSKVLNDFGDYDDLFNMTMDGENIPPLADQDDEGHYYDDNDRSSEYGVEDEEDIILEGADQECDSGDDEEEEFYYSADEDEAHDWNGDDQPCNEFDKMWEDGKPIPPKLYRMVHLLKEHGPELGVEKLKDEYNRVYKTILTTIELKNVLGVEDPAVRVTKAAFAKCPLASMFKWRNSLNGFISLAAHDNDDKGSVSGSSCFNQRSSPGTPNGMNNRFSRMSMFSLASTRATTPLIVK</sequence>
<proteinExistence type="predicted"/>
<dbReference type="Pfam" id="PF24359">
    <property type="entry name" value="DUF7515"/>
    <property type="match status" value="1"/>
</dbReference>
<reference evidence="4" key="1">
    <citation type="submission" date="2022-11" db="UniProtKB">
        <authorList>
            <consortium name="WormBaseParasite"/>
        </authorList>
    </citation>
    <scope>IDENTIFICATION</scope>
</reference>
<name>A0A915EQC7_9BILA</name>
<feature type="region of interest" description="Disordered" evidence="1">
    <location>
        <begin position="245"/>
        <end position="271"/>
    </location>
</feature>
<protein>
    <recommendedName>
        <fullName evidence="2">DUF7515 domain-containing protein</fullName>
    </recommendedName>
</protein>
<evidence type="ECO:0000313" key="3">
    <source>
        <dbReference type="Proteomes" id="UP000887574"/>
    </source>
</evidence>
<feature type="compositionally biased region" description="Polar residues" evidence="1">
    <location>
        <begin position="169"/>
        <end position="188"/>
    </location>
</feature>
<organism evidence="3 4">
    <name type="scientific">Ditylenchus dipsaci</name>
    <dbReference type="NCBI Taxonomy" id="166011"/>
    <lineage>
        <taxon>Eukaryota</taxon>
        <taxon>Metazoa</taxon>
        <taxon>Ecdysozoa</taxon>
        <taxon>Nematoda</taxon>
        <taxon>Chromadorea</taxon>
        <taxon>Rhabditida</taxon>
        <taxon>Tylenchina</taxon>
        <taxon>Tylenchomorpha</taxon>
        <taxon>Sphaerularioidea</taxon>
        <taxon>Anguinidae</taxon>
        <taxon>Anguininae</taxon>
        <taxon>Ditylenchus</taxon>
    </lineage>
</organism>
<feature type="compositionally biased region" description="Basic and acidic residues" evidence="1">
    <location>
        <begin position="257"/>
        <end position="268"/>
    </location>
</feature>
<evidence type="ECO:0000256" key="1">
    <source>
        <dbReference type="SAM" id="MobiDB-lite"/>
    </source>
</evidence>
<evidence type="ECO:0000313" key="4">
    <source>
        <dbReference type="WBParaSite" id="jg9289"/>
    </source>
</evidence>
<dbReference type="WBParaSite" id="jg9289">
    <property type="protein sequence ID" value="jg9289"/>
    <property type="gene ID" value="jg9289"/>
</dbReference>
<feature type="domain" description="DUF7515" evidence="2">
    <location>
        <begin position="22"/>
        <end position="81"/>
    </location>
</feature>
<dbReference type="AlphaFoldDB" id="A0A915EQC7"/>
<keyword evidence="3" id="KW-1185">Reference proteome</keyword>
<dbReference type="InterPro" id="IPR055937">
    <property type="entry name" value="DUF7515"/>
</dbReference>
<accession>A0A915EQC7</accession>
<feature type="region of interest" description="Disordered" evidence="1">
    <location>
        <begin position="137"/>
        <end position="193"/>
    </location>
</feature>
<dbReference type="Proteomes" id="UP000887574">
    <property type="component" value="Unplaced"/>
</dbReference>
<feature type="region of interest" description="Disordered" evidence="1">
    <location>
        <begin position="419"/>
        <end position="438"/>
    </location>
</feature>